<dbReference type="EMBL" id="JAAKZW010000301">
    <property type="protein sequence ID" value="NGO81257.1"/>
    <property type="molecule type" value="Genomic_DNA"/>
</dbReference>
<dbReference type="Proteomes" id="UP000481109">
    <property type="component" value="Unassembled WGS sequence"/>
</dbReference>
<name>A0A6G4XWS0_9ACTN</name>
<gene>
    <name evidence="1" type="ORF">G6045_37180</name>
</gene>
<dbReference type="RefSeq" id="WP_165336658.1">
    <property type="nucleotide sequence ID" value="NZ_JAAKZW010000301.1"/>
</dbReference>
<organism evidence="1 2">
    <name type="scientific">Streptomyces mesophilus</name>
    <dbReference type="NCBI Taxonomy" id="1775132"/>
    <lineage>
        <taxon>Bacteria</taxon>
        <taxon>Bacillati</taxon>
        <taxon>Actinomycetota</taxon>
        <taxon>Actinomycetes</taxon>
        <taxon>Kitasatosporales</taxon>
        <taxon>Streptomycetaceae</taxon>
        <taxon>Streptomyces</taxon>
    </lineage>
</organism>
<evidence type="ECO:0000313" key="2">
    <source>
        <dbReference type="Proteomes" id="UP000481109"/>
    </source>
</evidence>
<keyword evidence="2" id="KW-1185">Reference proteome</keyword>
<dbReference type="AlphaFoldDB" id="A0A6G4XWS0"/>
<accession>A0A6G4XWS0</accession>
<comment type="caution">
    <text evidence="1">The sequence shown here is derived from an EMBL/GenBank/DDBJ whole genome shotgun (WGS) entry which is preliminary data.</text>
</comment>
<evidence type="ECO:0000313" key="1">
    <source>
        <dbReference type="EMBL" id="NGO81257.1"/>
    </source>
</evidence>
<protein>
    <submittedName>
        <fullName evidence="1">Uncharacterized protein</fullName>
    </submittedName>
</protein>
<sequence>MSVATTAAALTLSADEKATLRTAAYGAVSLLAAASGSPHKVATHGSISLYSGTGPIGYALAEKSKIKDLSGKSVAELADKVFPALAEAVALLEQKSPAEADNFRAAVGVALASGVHALKGGPTPGVTAMLAKIEAALTAA</sequence>
<proteinExistence type="predicted"/>
<reference evidence="1 2" key="1">
    <citation type="submission" date="2020-02" db="EMBL/GenBank/DDBJ databases">
        <title>Whole-genome analyses of novel actinobacteria.</title>
        <authorList>
            <person name="Sahin N."/>
            <person name="Tokatli A."/>
        </authorList>
    </citation>
    <scope>NUCLEOTIDE SEQUENCE [LARGE SCALE GENOMIC DNA]</scope>
    <source>
        <strain evidence="1 2">YC504</strain>
    </source>
</reference>